<comment type="caution">
    <text evidence="4">The sequence shown here is derived from an EMBL/GenBank/DDBJ whole genome shotgun (WGS) entry which is preliminary data.</text>
</comment>
<name>A0A841ET31_9BACT</name>
<dbReference type="Gene3D" id="1.10.357.40">
    <property type="entry name" value="YbiA-like"/>
    <property type="match status" value="1"/>
</dbReference>
<dbReference type="Proteomes" id="UP000524404">
    <property type="component" value="Unassembled WGS sequence"/>
</dbReference>
<dbReference type="RefSeq" id="WP_184134478.1">
    <property type="nucleotide sequence ID" value="NZ_JACHKT010000017.1"/>
</dbReference>
<evidence type="ECO:0000313" key="4">
    <source>
        <dbReference type="EMBL" id="MBB6003828.1"/>
    </source>
</evidence>
<comment type="catalytic activity">
    <reaction evidence="2">
        <text>2,5-diamino-6-hydroxy-4-(5-phosphoribosylamino)-pyrimidine + H2O = 2,5,6-triamino-4-hydroxypyrimidine + D-ribose 5-phosphate</text>
        <dbReference type="Rhea" id="RHEA:23436"/>
        <dbReference type="ChEBI" id="CHEBI:15377"/>
        <dbReference type="ChEBI" id="CHEBI:58614"/>
        <dbReference type="ChEBI" id="CHEBI:78346"/>
        <dbReference type="ChEBI" id="CHEBI:137796"/>
    </reaction>
</comment>
<keyword evidence="5" id="KW-1185">Reference proteome</keyword>
<dbReference type="CDD" id="cd15457">
    <property type="entry name" value="NADAR"/>
    <property type="match status" value="1"/>
</dbReference>
<dbReference type="SUPFAM" id="SSF143990">
    <property type="entry name" value="YbiA-like"/>
    <property type="match status" value="1"/>
</dbReference>
<protein>
    <submittedName>
        <fullName evidence="4">Putative NAD-dependent protein-ADP-ribosyltransferase YbiA (DUF1768 family)</fullName>
    </submittedName>
</protein>
<comment type="catalytic activity">
    <reaction evidence="1">
        <text>5-amino-6-(5-phospho-D-ribosylamino)uracil + H2O = 5,6-diaminouracil + D-ribose 5-phosphate</text>
        <dbReference type="Rhea" id="RHEA:55020"/>
        <dbReference type="ChEBI" id="CHEBI:15377"/>
        <dbReference type="ChEBI" id="CHEBI:46252"/>
        <dbReference type="ChEBI" id="CHEBI:58453"/>
        <dbReference type="ChEBI" id="CHEBI:78346"/>
    </reaction>
</comment>
<dbReference type="Pfam" id="PF08719">
    <property type="entry name" value="NADAR"/>
    <property type="match status" value="1"/>
</dbReference>
<dbReference type="InterPro" id="IPR037238">
    <property type="entry name" value="YbiA-like_sf"/>
</dbReference>
<organism evidence="4 5">
    <name type="scientific">Arcicella rosea</name>
    <dbReference type="NCBI Taxonomy" id="502909"/>
    <lineage>
        <taxon>Bacteria</taxon>
        <taxon>Pseudomonadati</taxon>
        <taxon>Bacteroidota</taxon>
        <taxon>Cytophagia</taxon>
        <taxon>Cytophagales</taxon>
        <taxon>Flectobacillaceae</taxon>
        <taxon>Arcicella</taxon>
    </lineage>
</organism>
<evidence type="ECO:0000259" key="3">
    <source>
        <dbReference type="Pfam" id="PF08719"/>
    </source>
</evidence>
<dbReference type="InterPro" id="IPR012816">
    <property type="entry name" value="NADAR"/>
</dbReference>
<proteinExistence type="predicted"/>
<keyword evidence="4" id="KW-0808">Transferase</keyword>
<accession>A0A841ET31</accession>
<evidence type="ECO:0000256" key="1">
    <source>
        <dbReference type="ARBA" id="ARBA00000022"/>
    </source>
</evidence>
<dbReference type="GO" id="GO:0016740">
    <property type="term" value="F:transferase activity"/>
    <property type="evidence" value="ECO:0007669"/>
    <property type="project" value="UniProtKB-KW"/>
</dbReference>
<sequence>MIYSLDKSKVIDISGQYKYNKSTIQNVNSNQEKAKSKISEYKLGGIFDGHNYEDLFSFSGSIKITSLNSLNYPSSEFIKQKVGRYFLKKCKFGEEYYLRGPRYVIALDPHYSVIQKLDILIEDINDSLEFLKKYNVNTNQFYSISVVLDYLKNSLVTLFNSLIHQEKLGNYNLSNKNYQLTRSKLLEALQLSVFAFYLSLCDKLNQKILIELVSSITPNLLESVSNKIKSDFESFVFSSKSLTRPEASHPLILFSYAINICSKYGKIDFVFGLPSGSTEISCLINQVSKNFFNNPEIRLLLIPVSIHSIKDIGEVQEKSKQHINLNRIFPTFICAKSKCIGLVVDDNSASGRTIEKMSTLVKNHFIGLKVICTVVEADLRRIAMNLKLNDEKKPISHPSLFKYSTGILPISQIISPKFDLKELQERRLLYQYYKNKTSQTLAEKIVLEVIADSIENRIEDTYFSYDDSNSIKLFKHTFLSNFYSVDFFYRGRKYSSVEQAYLRLKFNDKVLNELSNSQKADLNEILKIKGIGDIKKDFVTAFYDFNLPAGVLKRWSNKLKEWGIGDIDWDSKRLYIMTELLILKFSNPILLAKLLETKDKYLIEGNEWNDTFWGVCNNRGRNYLGRILMNIRERILNGQLLNNS</sequence>
<dbReference type="AlphaFoldDB" id="A0A841ET31"/>
<evidence type="ECO:0000313" key="5">
    <source>
        <dbReference type="Proteomes" id="UP000524404"/>
    </source>
</evidence>
<feature type="domain" description="NADAR" evidence="3">
    <location>
        <begin position="475"/>
        <end position="635"/>
    </location>
</feature>
<gene>
    <name evidence="4" type="ORF">HNP25_002487</name>
</gene>
<reference evidence="4 5" key="1">
    <citation type="submission" date="2020-08" db="EMBL/GenBank/DDBJ databases">
        <title>Functional genomics of gut bacteria from endangered species of beetles.</title>
        <authorList>
            <person name="Carlos-Shanley C."/>
        </authorList>
    </citation>
    <scope>NUCLEOTIDE SEQUENCE [LARGE SCALE GENOMIC DNA]</scope>
    <source>
        <strain evidence="4 5">S00070</strain>
    </source>
</reference>
<dbReference type="EMBL" id="JACHKT010000017">
    <property type="protein sequence ID" value="MBB6003828.1"/>
    <property type="molecule type" value="Genomic_DNA"/>
</dbReference>
<evidence type="ECO:0000256" key="2">
    <source>
        <dbReference type="ARBA" id="ARBA00000751"/>
    </source>
</evidence>